<dbReference type="InterPro" id="IPR036236">
    <property type="entry name" value="Znf_C2H2_sf"/>
</dbReference>
<keyword evidence="1" id="KW-0863">Zinc-finger</keyword>
<keyword evidence="1" id="KW-0479">Metal-binding</keyword>
<dbReference type="PROSITE" id="PS50157">
    <property type="entry name" value="ZINC_FINGER_C2H2_2"/>
    <property type="match status" value="1"/>
</dbReference>
<reference evidence="3 4" key="1">
    <citation type="submission" date="2016-03" db="EMBL/GenBank/DDBJ databases">
        <title>Cyphomyrmex costatus WGS genome.</title>
        <authorList>
            <person name="Nygaard S."/>
            <person name="Hu H."/>
            <person name="Boomsma J."/>
            <person name="Zhang G."/>
        </authorList>
    </citation>
    <scope>NUCLEOTIDE SEQUENCE [LARGE SCALE GENOMIC DNA]</scope>
    <source>
        <strain evidence="3">MS0001</strain>
        <tissue evidence="3">Whole body</tissue>
    </source>
</reference>
<dbReference type="SUPFAM" id="SSF57667">
    <property type="entry name" value="beta-beta-alpha zinc fingers"/>
    <property type="match status" value="1"/>
</dbReference>
<dbReference type="GO" id="GO:0008270">
    <property type="term" value="F:zinc ion binding"/>
    <property type="evidence" value="ECO:0007669"/>
    <property type="project" value="UniProtKB-KW"/>
</dbReference>
<name>A0A151IAH2_9HYME</name>
<dbReference type="Gene3D" id="3.30.160.60">
    <property type="entry name" value="Classic Zinc Finger"/>
    <property type="match status" value="1"/>
</dbReference>
<dbReference type="Pfam" id="PF00096">
    <property type="entry name" value="zf-C2H2"/>
    <property type="match status" value="1"/>
</dbReference>
<evidence type="ECO:0000256" key="1">
    <source>
        <dbReference type="PROSITE-ProRule" id="PRU00042"/>
    </source>
</evidence>
<dbReference type="InterPro" id="IPR013087">
    <property type="entry name" value="Znf_C2H2_type"/>
</dbReference>
<keyword evidence="1" id="KW-0862">Zinc</keyword>
<accession>A0A151IAH2</accession>
<evidence type="ECO:0000313" key="4">
    <source>
        <dbReference type="Proteomes" id="UP000078542"/>
    </source>
</evidence>
<dbReference type="Proteomes" id="UP000078542">
    <property type="component" value="Unassembled WGS sequence"/>
</dbReference>
<evidence type="ECO:0000313" key="3">
    <source>
        <dbReference type="EMBL" id="KYM95884.1"/>
    </source>
</evidence>
<evidence type="ECO:0000259" key="2">
    <source>
        <dbReference type="PROSITE" id="PS50157"/>
    </source>
</evidence>
<organism evidence="3 4">
    <name type="scientific">Cyphomyrmex costatus</name>
    <dbReference type="NCBI Taxonomy" id="456900"/>
    <lineage>
        <taxon>Eukaryota</taxon>
        <taxon>Metazoa</taxon>
        <taxon>Ecdysozoa</taxon>
        <taxon>Arthropoda</taxon>
        <taxon>Hexapoda</taxon>
        <taxon>Insecta</taxon>
        <taxon>Pterygota</taxon>
        <taxon>Neoptera</taxon>
        <taxon>Endopterygota</taxon>
        <taxon>Hymenoptera</taxon>
        <taxon>Apocrita</taxon>
        <taxon>Aculeata</taxon>
        <taxon>Formicoidea</taxon>
        <taxon>Formicidae</taxon>
        <taxon>Myrmicinae</taxon>
        <taxon>Cyphomyrmex</taxon>
    </lineage>
</organism>
<dbReference type="PROSITE" id="PS00028">
    <property type="entry name" value="ZINC_FINGER_C2H2_1"/>
    <property type="match status" value="1"/>
</dbReference>
<feature type="non-terminal residue" evidence="3">
    <location>
        <position position="1"/>
    </location>
</feature>
<sequence>LVGWCVAASGFNTDAAGPPPLASIVISNVTGAVEPPFSTWDTPRPCPRCGRFYSNNSNLRRHLRAAHATAPDLLQLTSLQRKTVVVPVQRLSDVPPSFVGGP</sequence>
<dbReference type="AlphaFoldDB" id="A0A151IAH2"/>
<dbReference type="EMBL" id="KQ978255">
    <property type="protein sequence ID" value="KYM95884.1"/>
    <property type="molecule type" value="Genomic_DNA"/>
</dbReference>
<protein>
    <recommendedName>
        <fullName evidence="2">C2H2-type domain-containing protein</fullName>
    </recommendedName>
</protein>
<proteinExistence type="predicted"/>
<keyword evidence="4" id="KW-1185">Reference proteome</keyword>
<feature type="domain" description="C2H2-type" evidence="2">
    <location>
        <begin position="44"/>
        <end position="72"/>
    </location>
</feature>
<gene>
    <name evidence="3" type="ORF">ALC62_13464</name>
</gene>